<reference evidence="3 4" key="1">
    <citation type="submission" date="2015-10" db="EMBL/GenBank/DDBJ databases">
        <title>Full genome of DAOMC 229536 Phialocephala scopiformis, a fungal endophyte of spruce producing the potent anti-insectan compound rugulosin.</title>
        <authorList>
            <consortium name="DOE Joint Genome Institute"/>
            <person name="Walker A.K."/>
            <person name="Frasz S.L."/>
            <person name="Seifert K.A."/>
            <person name="Miller J.D."/>
            <person name="Mondo S.J."/>
            <person name="Labutti K."/>
            <person name="Lipzen A."/>
            <person name="Dockter R."/>
            <person name="Kennedy M."/>
            <person name="Grigoriev I.V."/>
            <person name="Spatafora J.W."/>
        </authorList>
    </citation>
    <scope>NUCLEOTIDE SEQUENCE [LARGE SCALE GENOMIC DNA]</scope>
    <source>
        <strain evidence="3 4">CBS 120377</strain>
    </source>
</reference>
<keyword evidence="4" id="KW-1185">Reference proteome</keyword>
<dbReference type="RefSeq" id="XP_018075192.1">
    <property type="nucleotide sequence ID" value="XM_018208991.1"/>
</dbReference>
<dbReference type="PANTHER" id="PTHR34315:SF1">
    <property type="entry name" value="INTRADIOL RING-CLEAVAGE DIOXYGENASES DOMAIN-CONTAINING PROTEIN-RELATED"/>
    <property type="match status" value="1"/>
</dbReference>
<keyword evidence="3" id="KW-0223">Dioxygenase</keyword>
<sequence>MQLITSLAAASILASNVLAHPGHDIRAEMAERAAFMQTSKRDLSHCAAKMKARGLDQSSVARRAAIAKDARKKRSIATDTPSLKVRDADTVLNTTHLSSVAYSNATDESILFAGNNSCILSPEVTQGPYYVSGEYVRENIVEDQEGVELILDTQVIDMATCDPVTDAVIEIWHCNSTGVYSGIVASGNGDSSDAANINATFLRGLQPTDDDGVAQFTTLFPGHYTSRSNHIHVLAHFNGTTYANGTYGGGYVSHVGQLFFDQDLITLVEATSPYTTNTQNLTTNADDSIFAQEAASSDPVVEYSLLGDDVSSGIFGWIAFGIDLTSEQTLTPAASLYATGGVENESSGGSGGSPPRR</sequence>
<dbReference type="Pfam" id="PF00775">
    <property type="entry name" value="Dioxygenase_C"/>
    <property type="match status" value="1"/>
</dbReference>
<feature type="signal peptide" evidence="1">
    <location>
        <begin position="1"/>
        <end position="19"/>
    </location>
</feature>
<dbReference type="AlphaFoldDB" id="A0A194XM45"/>
<name>A0A194XM45_MOLSC</name>
<feature type="domain" description="Intradiol ring-cleavage dioxygenases" evidence="2">
    <location>
        <begin position="137"/>
        <end position="236"/>
    </location>
</feature>
<dbReference type="InParanoid" id="A0A194XM45"/>
<dbReference type="SUPFAM" id="SSF49482">
    <property type="entry name" value="Aromatic compound dioxygenase"/>
    <property type="match status" value="1"/>
</dbReference>
<dbReference type="InterPro" id="IPR000627">
    <property type="entry name" value="Intradiol_dOase_C"/>
</dbReference>
<dbReference type="EMBL" id="KQ947409">
    <property type="protein sequence ID" value="KUJ20837.1"/>
    <property type="molecule type" value="Genomic_DNA"/>
</dbReference>
<dbReference type="PANTHER" id="PTHR34315">
    <property type="match status" value="1"/>
</dbReference>
<keyword evidence="3" id="KW-0560">Oxidoreductase</keyword>
<evidence type="ECO:0000313" key="3">
    <source>
        <dbReference type="EMBL" id="KUJ20837.1"/>
    </source>
</evidence>
<dbReference type="GO" id="GO:0016702">
    <property type="term" value="F:oxidoreductase activity, acting on single donors with incorporation of molecular oxygen, incorporation of two atoms of oxygen"/>
    <property type="evidence" value="ECO:0007669"/>
    <property type="project" value="InterPro"/>
</dbReference>
<dbReference type="KEGG" id="psco:LY89DRAFT_579199"/>
<proteinExistence type="predicted"/>
<dbReference type="GO" id="GO:0008199">
    <property type="term" value="F:ferric iron binding"/>
    <property type="evidence" value="ECO:0007669"/>
    <property type="project" value="InterPro"/>
</dbReference>
<dbReference type="OrthoDB" id="121380at2759"/>
<organism evidence="3 4">
    <name type="scientific">Mollisia scopiformis</name>
    <name type="common">Conifer needle endophyte fungus</name>
    <name type="synonym">Phialocephala scopiformis</name>
    <dbReference type="NCBI Taxonomy" id="149040"/>
    <lineage>
        <taxon>Eukaryota</taxon>
        <taxon>Fungi</taxon>
        <taxon>Dikarya</taxon>
        <taxon>Ascomycota</taxon>
        <taxon>Pezizomycotina</taxon>
        <taxon>Leotiomycetes</taxon>
        <taxon>Helotiales</taxon>
        <taxon>Mollisiaceae</taxon>
        <taxon>Mollisia</taxon>
    </lineage>
</organism>
<accession>A0A194XM45</accession>
<gene>
    <name evidence="3" type="ORF">LY89DRAFT_579199</name>
</gene>
<dbReference type="CDD" id="cd03457">
    <property type="entry name" value="intradiol_dioxygenase_like"/>
    <property type="match status" value="1"/>
</dbReference>
<dbReference type="GeneID" id="28818717"/>
<feature type="chain" id="PRO_5008268469" evidence="1">
    <location>
        <begin position="20"/>
        <end position="357"/>
    </location>
</feature>
<keyword evidence="1" id="KW-0732">Signal</keyword>
<evidence type="ECO:0000259" key="2">
    <source>
        <dbReference type="Pfam" id="PF00775"/>
    </source>
</evidence>
<dbReference type="Gene3D" id="2.60.130.10">
    <property type="entry name" value="Aromatic compound dioxygenase"/>
    <property type="match status" value="1"/>
</dbReference>
<evidence type="ECO:0000313" key="4">
    <source>
        <dbReference type="Proteomes" id="UP000070700"/>
    </source>
</evidence>
<evidence type="ECO:0000256" key="1">
    <source>
        <dbReference type="SAM" id="SignalP"/>
    </source>
</evidence>
<dbReference type="InterPro" id="IPR015889">
    <property type="entry name" value="Intradiol_dOase_core"/>
</dbReference>
<dbReference type="Proteomes" id="UP000070700">
    <property type="component" value="Unassembled WGS sequence"/>
</dbReference>
<protein>
    <submittedName>
        <fullName evidence="3">Aromatic compound dioxygenase</fullName>
    </submittedName>
</protein>